<accession>A0A645G9E5</accession>
<proteinExistence type="predicted"/>
<dbReference type="AlphaFoldDB" id="A0A645G9E5"/>
<name>A0A645G9E5_9ZZZZ</name>
<reference evidence="1" key="1">
    <citation type="submission" date="2019-08" db="EMBL/GenBank/DDBJ databases">
        <authorList>
            <person name="Kucharzyk K."/>
            <person name="Murdoch R.W."/>
            <person name="Higgins S."/>
            <person name="Loffler F."/>
        </authorList>
    </citation>
    <scope>NUCLEOTIDE SEQUENCE</scope>
</reference>
<evidence type="ECO:0000313" key="1">
    <source>
        <dbReference type="EMBL" id="MPN23531.1"/>
    </source>
</evidence>
<organism evidence="1">
    <name type="scientific">bioreactor metagenome</name>
    <dbReference type="NCBI Taxonomy" id="1076179"/>
    <lineage>
        <taxon>unclassified sequences</taxon>
        <taxon>metagenomes</taxon>
        <taxon>ecological metagenomes</taxon>
    </lineage>
</organism>
<protein>
    <submittedName>
        <fullName evidence="1">Uncharacterized protein</fullName>
    </submittedName>
</protein>
<dbReference type="EMBL" id="VSSQ01072075">
    <property type="protein sequence ID" value="MPN23531.1"/>
    <property type="molecule type" value="Genomic_DNA"/>
</dbReference>
<comment type="caution">
    <text evidence="1">The sequence shown here is derived from an EMBL/GenBank/DDBJ whole genome shotgun (WGS) entry which is preliminary data.</text>
</comment>
<gene>
    <name evidence="1" type="ORF">SDC9_170920</name>
</gene>
<sequence>MGGNGHRLVFEQGTAAIVFGQCIAECGLQHFLLCLQSFNRDAIGGIFEFIQQISSLNQFTFSKSNLVQITGDSGHNIDMTDRFDHADMTARRNSIDFHHRSYRYRRYRYVRGRLNRHTGN</sequence>